<dbReference type="Gene3D" id="3.40.50.1820">
    <property type="entry name" value="alpha/beta hydrolase"/>
    <property type="match status" value="1"/>
</dbReference>
<dbReference type="InterPro" id="IPR029058">
    <property type="entry name" value="AB_hydrolase_fold"/>
</dbReference>
<dbReference type="Proteomes" id="UP000562492">
    <property type="component" value="Unassembled WGS sequence"/>
</dbReference>
<proteinExistence type="predicted"/>
<gene>
    <name evidence="1" type="ORF">HNP33_000308</name>
</gene>
<comment type="caution">
    <text evidence="1">The sequence shown here is derived from an EMBL/GenBank/DDBJ whole genome shotgun (WGS) entry which is preliminary data.</text>
</comment>
<name>A0ABR6RAS4_9BURK</name>
<evidence type="ECO:0000313" key="1">
    <source>
        <dbReference type="EMBL" id="MBB6576260.1"/>
    </source>
</evidence>
<evidence type="ECO:0000313" key="2">
    <source>
        <dbReference type="Proteomes" id="UP000562492"/>
    </source>
</evidence>
<dbReference type="SUPFAM" id="SSF53474">
    <property type="entry name" value="alpha/beta-Hydrolases"/>
    <property type="match status" value="1"/>
</dbReference>
<reference evidence="1 2" key="1">
    <citation type="submission" date="2020-08" db="EMBL/GenBank/DDBJ databases">
        <title>Functional genomics of gut bacteria from endangered species of beetles.</title>
        <authorList>
            <person name="Carlos-Shanley C."/>
        </authorList>
    </citation>
    <scope>NUCLEOTIDE SEQUENCE [LARGE SCALE GENOMIC DNA]</scope>
    <source>
        <strain evidence="1 2">S00124</strain>
    </source>
</reference>
<dbReference type="EMBL" id="JACHKZ010000001">
    <property type="protein sequence ID" value="MBB6576260.1"/>
    <property type="molecule type" value="Genomic_DNA"/>
</dbReference>
<protein>
    <submittedName>
        <fullName evidence="1">Poly(3-hydroxybutyrate) depolymerase</fullName>
    </submittedName>
</protein>
<keyword evidence="2" id="KW-1185">Reference proteome</keyword>
<organism evidence="1 2">
    <name type="scientific">Comamonas odontotermitis</name>
    <dbReference type="NCBI Taxonomy" id="379895"/>
    <lineage>
        <taxon>Bacteria</taxon>
        <taxon>Pseudomonadati</taxon>
        <taxon>Pseudomonadota</taxon>
        <taxon>Betaproteobacteria</taxon>
        <taxon>Burkholderiales</taxon>
        <taxon>Comamonadaceae</taxon>
        <taxon>Comamonas</taxon>
    </lineage>
</organism>
<accession>A0ABR6RAS4</accession>
<sequence>MPWKAGNGALHLPVVLNCYRPPGVAADAPVVLVQHGVLRNGDDYRDFWMPAADRHGLQIIAPTFGNEHWPGVESYNNGSVWTEDAELRDRAYWSYQAVSVLAQQLRDTGIVGGQPLYLFGHSAGGQFVHRFVSALGADGFAGVVAGNPGWYTLPNATLTFPEGLSGIGLAADALERLLATPLVILAGDQDTDTLDPNLPAEPAALRQGPHRFARARHYFAAGQAAAAQLGMPLAWQLHEVAGIGHDGEAMSHVCAHWWFEGRMPDSAWLAQWAGRTTA</sequence>